<feature type="transmembrane region" description="Helical" evidence="8">
    <location>
        <begin position="664"/>
        <end position="688"/>
    </location>
</feature>
<feature type="transmembrane region" description="Helical" evidence="8">
    <location>
        <begin position="407"/>
        <end position="428"/>
    </location>
</feature>
<dbReference type="PANTHER" id="PTHR48041:SF11">
    <property type="entry name" value="ABC TRANSPORTER G FAMILY MEMBER 16"/>
    <property type="match status" value="1"/>
</dbReference>
<dbReference type="InterPro" id="IPR013525">
    <property type="entry name" value="ABC2_TM"/>
</dbReference>
<dbReference type="InterPro" id="IPR003593">
    <property type="entry name" value="AAA+_ATPase"/>
</dbReference>
<comment type="subcellular location">
    <subcellularLocation>
        <location evidence="1">Membrane</location>
        <topology evidence="1">Multi-pass membrane protein</topology>
    </subcellularLocation>
</comment>
<dbReference type="PANTHER" id="PTHR48041">
    <property type="entry name" value="ABC TRANSPORTER G FAMILY MEMBER 28"/>
    <property type="match status" value="1"/>
</dbReference>
<dbReference type="Proteomes" id="UP001161247">
    <property type="component" value="Chromosome 1"/>
</dbReference>
<keyword evidence="5" id="KW-0067">ATP-binding</keyword>
<feature type="transmembrane region" description="Helical" evidence="8">
    <location>
        <begin position="487"/>
        <end position="507"/>
    </location>
</feature>
<keyword evidence="11" id="KW-1185">Reference proteome</keyword>
<evidence type="ECO:0000256" key="7">
    <source>
        <dbReference type="ARBA" id="ARBA00023136"/>
    </source>
</evidence>
<dbReference type="GO" id="GO:0016887">
    <property type="term" value="F:ATP hydrolysis activity"/>
    <property type="evidence" value="ECO:0007669"/>
    <property type="project" value="InterPro"/>
</dbReference>
<evidence type="ECO:0000259" key="9">
    <source>
        <dbReference type="PROSITE" id="PS50893"/>
    </source>
</evidence>
<dbReference type="AlphaFoldDB" id="A0AAV1C7N3"/>
<dbReference type="SUPFAM" id="SSF52540">
    <property type="entry name" value="P-loop containing nucleoside triphosphate hydrolases"/>
    <property type="match status" value="1"/>
</dbReference>
<dbReference type="Gene3D" id="3.40.50.300">
    <property type="entry name" value="P-loop containing nucleotide triphosphate hydrolases"/>
    <property type="match status" value="1"/>
</dbReference>
<protein>
    <submittedName>
        <fullName evidence="10">OLC1v1026572C1</fullName>
    </submittedName>
</protein>
<dbReference type="InterPro" id="IPR027417">
    <property type="entry name" value="P-loop_NTPase"/>
</dbReference>
<evidence type="ECO:0000256" key="6">
    <source>
        <dbReference type="ARBA" id="ARBA00022989"/>
    </source>
</evidence>
<gene>
    <name evidence="10" type="ORF">OLC1_LOCUS3426</name>
</gene>
<dbReference type="InterPro" id="IPR043926">
    <property type="entry name" value="ABCG_dom"/>
</dbReference>
<keyword evidence="7 8" id="KW-0472">Membrane</keyword>
<feature type="transmembrane region" description="Helical" evidence="8">
    <location>
        <begin position="440"/>
        <end position="463"/>
    </location>
</feature>
<feature type="transmembrane region" description="Helical" evidence="8">
    <location>
        <begin position="519"/>
        <end position="544"/>
    </location>
</feature>
<keyword evidence="6 8" id="KW-1133">Transmembrane helix</keyword>
<evidence type="ECO:0000313" key="11">
    <source>
        <dbReference type="Proteomes" id="UP001161247"/>
    </source>
</evidence>
<dbReference type="InterPro" id="IPR003439">
    <property type="entry name" value="ABC_transporter-like_ATP-bd"/>
</dbReference>
<dbReference type="EMBL" id="OX459118">
    <property type="protein sequence ID" value="CAI9091516.1"/>
    <property type="molecule type" value="Genomic_DNA"/>
</dbReference>
<dbReference type="InterPro" id="IPR017871">
    <property type="entry name" value="ABC_transporter-like_CS"/>
</dbReference>
<accession>A0AAV1C7N3</accession>
<dbReference type="GO" id="GO:0140359">
    <property type="term" value="F:ABC-type transporter activity"/>
    <property type="evidence" value="ECO:0007669"/>
    <property type="project" value="InterPro"/>
</dbReference>
<dbReference type="Pfam" id="PF19055">
    <property type="entry name" value="ABC2_membrane_7"/>
    <property type="match status" value="1"/>
</dbReference>
<evidence type="ECO:0000256" key="3">
    <source>
        <dbReference type="ARBA" id="ARBA00022692"/>
    </source>
</evidence>
<reference evidence="10" key="1">
    <citation type="submission" date="2023-03" db="EMBL/GenBank/DDBJ databases">
        <authorList>
            <person name="Julca I."/>
        </authorList>
    </citation>
    <scope>NUCLEOTIDE SEQUENCE</scope>
</reference>
<evidence type="ECO:0000256" key="1">
    <source>
        <dbReference type="ARBA" id="ARBA00004141"/>
    </source>
</evidence>
<feature type="domain" description="ABC transporter" evidence="9">
    <location>
        <begin position="83"/>
        <end position="323"/>
    </location>
</feature>
<dbReference type="Pfam" id="PF01061">
    <property type="entry name" value="ABC2_membrane"/>
    <property type="match status" value="1"/>
</dbReference>
<evidence type="ECO:0000256" key="5">
    <source>
        <dbReference type="ARBA" id="ARBA00022840"/>
    </source>
</evidence>
<dbReference type="SMART" id="SM00382">
    <property type="entry name" value="AAA"/>
    <property type="match status" value="1"/>
</dbReference>
<evidence type="ECO:0000256" key="2">
    <source>
        <dbReference type="ARBA" id="ARBA00022448"/>
    </source>
</evidence>
<organism evidence="10 11">
    <name type="scientific">Oldenlandia corymbosa var. corymbosa</name>
    <dbReference type="NCBI Taxonomy" id="529605"/>
    <lineage>
        <taxon>Eukaryota</taxon>
        <taxon>Viridiplantae</taxon>
        <taxon>Streptophyta</taxon>
        <taxon>Embryophyta</taxon>
        <taxon>Tracheophyta</taxon>
        <taxon>Spermatophyta</taxon>
        <taxon>Magnoliopsida</taxon>
        <taxon>eudicotyledons</taxon>
        <taxon>Gunneridae</taxon>
        <taxon>Pentapetalae</taxon>
        <taxon>asterids</taxon>
        <taxon>lamiids</taxon>
        <taxon>Gentianales</taxon>
        <taxon>Rubiaceae</taxon>
        <taxon>Rubioideae</taxon>
        <taxon>Spermacoceae</taxon>
        <taxon>Hedyotis-Oldenlandia complex</taxon>
        <taxon>Oldenlandia</taxon>
    </lineage>
</organism>
<proteinExistence type="predicted"/>
<evidence type="ECO:0000256" key="4">
    <source>
        <dbReference type="ARBA" id="ARBA00022741"/>
    </source>
</evidence>
<dbReference type="Pfam" id="PF00005">
    <property type="entry name" value="ABC_tran"/>
    <property type="match status" value="1"/>
</dbReference>
<evidence type="ECO:0000256" key="8">
    <source>
        <dbReference type="SAM" id="Phobius"/>
    </source>
</evidence>
<sequence>MAQINDPSSSNAYGSPTPLLSCLSDDIQVQQEQDTGEGAAAQHLVHKIADRNIANQACSLVLAFSNLTYEAKISCKLNWSFLPRFNMINKEPAETKVLLYDISGEAYEGQILAVMGASGSGKSTLIDALANRISKGSLKGLITLNGEPFDSRLLKTISAYVRQDDLLFPMLTVEETITFAAELRLPRGISKIDKKKRVEDLIVQLDLSDCAQTIIGDEGHRGVSGGQRKRVSIGIEIIHDPIILFLDEPITGLDSTSAYAVVKVLQRIAETGSIVIMSVHQPSFRILNLMDQLLILSKGQIVYGGSPSDLPLFMENLGHPVPRDENPAEAILDLICDLENSSDGTSSLVDYNRMWEKKEDHTTRSAAVERPSGTATKVPEFANPCWIEVWVLAKRSLLNSFRMPEVFASRFVVTLATGLIVASLCWRLDQDSLQGNEDKLKALAFVTISILFLTGDGAAMLFLEKNIMLRETSHNVYRKSSYALSEGLTWIPCLLILSLTYSAITFWGIGFGDGLPARFCIYSAIVLAELWAANSYLMIVVGLFPDATAGLVVLVATVVYFFFFSGALINRDHIPAYWIWYHYLSPAKYAYDAFLQTEFVDSTRCYSRAIESFDHTKLAGVSQELKQQVLRGFGEVLGMNITASKCMRTGAQVLKLIGADDLSIWASLLINFAWSFFFRVLFFVILLFSGNLKRK</sequence>
<feature type="transmembrane region" description="Helical" evidence="8">
    <location>
        <begin position="550"/>
        <end position="569"/>
    </location>
</feature>
<keyword evidence="4" id="KW-0547">Nucleotide-binding</keyword>
<dbReference type="GO" id="GO:0016020">
    <property type="term" value="C:membrane"/>
    <property type="evidence" value="ECO:0007669"/>
    <property type="project" value="UniProtKB-SubCell"/>
</dbReference>
<evidence type="ECO:0000313" key="10">
    <source>
        <dbReference type="EMBL" id="CAI9091516.1"/>
    </source>
</evidence>
<dbReference type="InterPro" id="IPR050352">
    <property type="entry name" value="ABCG_transporters"/>
</dbReference>
<dbReference type="PROSITE" id="PS50893">
    <property type="entry name" value="ABC_TRANSPORTER_2"/>
    <property type="match status" value="1"/>
</dbReference>
<dbReference type="GO" id="GO:0005524">
    <property type="term" value="F:ATP binding"/>
    <property type="evidence" value="ECO:0007669"/>
    <property type="project" value="UniProtKB-KW"/>
</dbReference>
<keyword evidence="2" id="KW-0813">Transport</keyword>
<dbReference type="PROSITE" id="PS00211">
    <property type="entry name" value="ABC_TRANSPORTER_1"/>
    <property type="match status" value="1"/>
</dbReference>
<name>A0AAV1C7N3_OLDCO</name>
<keyword evidence="3 8" id="KW-0812">Transmembrane</keyword>